<dbReference type="EMBL" id="CAJVCH010034460">
    <property type="protein sequence ID" value="CAG7715090.1"/>
    <property type="molecule type" value="Genomic_DNA"/>
</dbReference>
<keyword evidence="1" id="KW-0812">Transmembrane</keyword>
<evidence type="ECO:0000313" key="3">
    <source>
        <dbReference type="Proteomes" id="UP000708208"/>
    </source>
</evidence>
<comment type="caution">
    <text evidence="2">The sequence shown here is derived from an EMBL/GenBank/DDBJ whole genome shotgun (WGS) entry which is preliminary data.</text>
</comment>
<gene>
    <name evidence="2" type="ORF">AFUS01_LOCUS5397</name>
</gene>
<organism evidence="2 3">
    <name type="scientific">Allacma fusca</name>
    <dbReference type="NCBI Taxonomy" id="39272"/>
    <lineage>
        <taxon>Eukaryota</taxon>
        <taxon>Metazoa</taxon>
        <taxon>Ecdysozoa</taxon>
        <taxon>Arthropoda</taxon>
        <taxon>Hexapoda</taxon>
        <taxon>Collembola</taxon>
        <taxon>Symphypleona</taxon>
        <taxon>Sminthuridae</taxon>
        <taxon>Allacma</taxon>
    </lineage>
</organism>
<dbReference type="AlphaFoldDB" id="A0A8J2J7E1"/>
<proteinExistence type="predicted"/>
<keyword evidence="3" id="KW-1185">Reference proteome</keyword>
<keyword evidence="1" id="KW-1133">Transmembrane helix</keyword>
<sequence length="383" mass="44594">MHPDPVTVLTVILTYYQTLTFGNAKNDHLLMSDQLCPNPITNLNLPRNVNEQTPKVVTVNSRKNTAWRKKNCVFSLEDESRVLIRAISSSSSPWNYSHAQQCDGMIQISLQLEDSELRSNPKQWCKIERWKNNTRNWKFFNPQLWLYPKNKFGIYFSTEWNGSLNTDSDPETSKSRPRFLQFAFNLLSNTAKGKKCMLKVQQYAINQNRLECQTWEIINQNCGVYDCSHDQVKVLERMNFSVIQATNQSQESNETSDLYLNILNLDNLDEFTDAKREQLDKYLSLVELIAFVLAFFTGVYLFLFSYVKQRKLSVQVEETEGVQTCHHELWDEFFPANGTHCNILPDSRYYNLDEETASEQDFQSVIEIQGNSSSQLNPHIWLT</sequence>
<keyword evidence="1" id="KW-0472">Membrane</keyword>
<feature type="transmembrane region" description="Helical" evidence="1">
    <location>
        <begin position="282"/>
        <end position="303"/>
    </location>
</feature>
<dbReference type="Proteomes" id="UP000708208">
    <property type="component" value="Unassembled WGS sequence"/>
</dbReference>
<reference evidence="2" key="1">
    <citation type="submission" date="2021-06" db="EMBL/GenBank/DDBJ databases">
        <authorList>
            <person name="Hodson N. C."/>
            <person name="Mongue J. A."/>
            <person name="Jaron S. K."/>
        </authorList>
    </citation>
    <scope>NUCLEOTIDE SEQUENCE</scope>
</reference>
<name>A0A8J2J7E1_9HEXA</name>
<protein>
    <submittedName>
        <fullName evidence="2">Uncharacterized protein</fullName>
    </submittedName>
</protein>
<accession>A0A8J2J7E1</accession>
<evidence type="ECO:0000313" key="2">
    <source>
        <dbReference type="EMBL" id="CAG7715090.1"/>
    </source>
</evidence>
<evidence type="ECO:0000256" key="1">
    <source>
        <dbReference type="SAM" id="Phobius"/>
    </source>
</evidence>